<dbReference type="InterPro" id="IPR002546">
    <property type="entry name" value="MyoD_N"/>
</dbReference>
<keyword evidence="7" id="KW-1185">Reference proteome</keyword>
<dbReference type="CDD" id="cd19699">
    <property type="entry name" value="bHLH_TS_dMYOD_like"/>
    <property type="match status" value="1"/>
</dbReference>
<protein>
    <recommendedName>
        <fullName evidence="5">BHLH domain-containing protein</fullName>
    </recommendedName>
</protein>
<dbReference type="SMART" id="SM00520">
    <property type="entry name" value="BASIC"/>
    <property type="match status" value="1"/>
</dbReference>
<dbReference type="GO" id="GO:0046983">
    <property type="term" value="F:protein dimerization activity"/>
    <property type="evidence" value="ECO:0007669"/>
    <property type="project" value="InterPro"/>
</dbReference>
<dbReference type="InterPro" id="IPR039704">
    <property type="entry name" value="Myogenic_factor"/>
</dbReference>
<comment type="caution">
    <text evidence="6">The sequence shown here is derived from an EMBL/GenBank/DDBJ whole genome shotgun (WGS) entry which is preliminary data.</text>
</comment>
<dbReference type="PANTHER" id="PTHR11534:SF9">
    <property type="entry name" value="MYOGENIC-DETERMINATION PROTEIN"/>
    <property type="match status" value="1"/>
</dbReference>
<feature type="region of interest" description="Disordered" evidence="4">
    <location>
        <begin position="599"/>
        <end position="696"/>
    </location>
</feature>
<dbReference type="SMART" id="SM00353">
    <property type="entry name" value="HLH"/>
    <property type="match status" value="1"/>
</dbReference>
<dbReference type="Pfam" id="PF00010">
    <property type="entry name" value="HLH"/>
    <property type="match status" value="1"/>
</dbReference>
<dbReference type="InterPro" id="IPR011598">
    <property type="entry name" value="bHLH_dom"/>
</dbReference>
<feature type="compositionally biased region" description="Polar residues" evidence="4">
    <location>
        <begin position="942"/>
        <end position="957"/>
    </location>
</feature>
<proteinExistence type="predicted"/>
<organism evidence="6 7">
    <name type="scientific">Schistosoma bovis</name>
    <name type="common">Blood fluke</name>
    <dbReference type="NCBI Taxonomy" id="6184"/>
    <lineage>
        <taxon>Eukaryota</taxon>
        <taxon>Metazoa</taxon>
        <taxon>Spiralia</taxon>
        <taxon>Lophotrochozoa</taxon>
        <taxon>Platyhelminthes</taxon>
        <taxon>Trematoda</taxon>
        <taxon>Digenea</taxon>
        <taxon>Strigeidida</taxon>
        <taxon>Schistosomatoidea</taxon>
        <taxon>Schistosomatidae</taxon>
        <taxon>Schistosoma</taxon>
    </lineage>
</organism>
<dbReference type="Proteomes" id="UP000290809">
    <property type="component" value="Unassembled WGS sequence"/>
</dbReference>
<dbReference type="InterPro" id="IPR036638">
    <property type="entry name" value="HLH_DNA-bd_sf"/>
</dbReference>
<dbReference type="EMBL" id="QMKO01002103">
    <property type="protein sequence ID" value="RTG84782.1"/>
    <property type="molecule type" value="Genomic_DNA"/>
</dbReference>
<feature type="compositionally biased region" description="Polar residues" evidence="4">
    <location>
        <begin position="621"/>
        <end position="634"/>
    </location>
</feature>
<feature type="region of interest" description="Disordered" evidence="4">
    <location>
        <begin position="937"/>
        <end position="957"/>
    </location>
</feature>
<feature type="compositionally biased region" description="Low complexity" evidence="4">
    <location>
        <begin position="540"/>
        <end position="560"/>
    </location>
</feature>
<feature type="compositionally biased region" description="Polar residues" evidence="4">
    <location>
        <begin position="599"/>
        <end position="611"/>
    </location>
</feature>
<dbReference type="GO" id="GO:0007517">
    <property type="term" value="P:muscle organ development"/>
    <property type="evidence" value="ECO:0007669"/>
    <property type="project" value="InterPro"/>
</dbReference>
<feature type="domain" description="BHLH" evidence="5">
    <location>
        <begin position="837"/>
        <end position="888"/>
    </location>
</feature>
<feature type="region of interest" description="Disordered" evidence="4">
    <location>
        <begin position="413"/>
        <end position="437"/>
    </location>
</feature>
<evidence type="ECO:0000256" key="2">
    <source>
        <dbReference type="ARBA" id="ARBA00023125"/>
    </source>
</evidence>
<evidence type="ECO:0000313" key="6">
    <source>
        <dbReference type="EMBL" id="RTG84782.1"/>
    </source>
</evidence>
<dbReference type="FunFam" id="4.10.280.10:FF:000005">
    <property type="entry name" value="Myogenic factor"/>
    <property type="match status" value="1"/>
</dbReference>
<feature type="compositionally biased region" description="Polar residues" evidence="4">
    <location>
        <begin position="422"/>
        <end position="437"/>
    </location>
</feature>
<feature type="compositionally biased region" description="Polar residues" evidence="4">
    <location>
        <begin position="648"/>
        <end position="673"/>
    </location>
</feature>
<evidence type="ECO:0000256" key="1">
    <source>
        <dbReference type="ARBA" id="ARBA00004123"/>
    </source>
</evidence>
<dbReference type="STRING" id="6184.A0A430QAQ7"/>
<dbReference type="PANTHER" id="PTHR11534">
    <property type="entry name" value="MYOGENIC FACTOR"/>
    <property type="match status" value="1"/>
</dbReference>
<dbReference type="GO" id="GO:0045663">
    <property type="term" value="P:positive regulation of myoblast differentiation"/>
    <property type="evidence" value="ECO:0007669"/>
    <property type="project" value="TreeGrafter"/>
</dbReference>
<evidence type="ECO:0000256" key="4">
    <source>
        <dbReference type="SAM" id="MobiDB-lite"/>
    </source>
</evidence>
<feature type="compositionally biased region" description="Basic and acidic residues" evidence="4">
    <location>
        <begin position="635"/>
        <end position="647"/>
    </location>
</feature>
<feature type="region of interest" description="Disordered" evidence="4">
    <location>
        <begin position="540"/>
        <end position="564"/>
    </location>
</feature>
<dbReference type="GO" id="GO:0000981">
    <property type="term" value="F:DNA-binding transcription factor activity, RNA polymerase II-specific"/>
    <property type="evidence" value="ECO:0007669"/>
    <property type="project" value="TreeGrafter"/>
</dbReference>
<name>A0A430QAQ7_SCHBO</name>
<evidence type="ECO:0000259" key="5">
    <source>
        <dbReference type="PROSITE" id="PS50888"/>
    </source>
</evidence>
<gene>
    <name evidence="6" type="ORF">DC041_0010943</name>
</gene>
<dbReference type="GO" id="GO:0005634">
    <property type="term" value="C:nucleus"/>
    <property type="evidence" value="ECO:0007669"/>
    <property type="project" value="UniProtKB-SubCell"/>
</dbReference>
<reference evidence="6 7" key="1">
    <citation type="journal article" date="2019" name="PLoS Pathog.">
        <title>Genome sequence of the bovine parasite Schistosoma bovis Tanzania.</title>
        <authorList>
            <person name="Oey H."/>
            <person name="Zakrzewski M."/>
            <person name="Gobert G."/>
            <person name="Gravermann K."/>
            <person name="Stoye J."/>
            <person name="Jones M."/>
            <person name="Mcmanus D."/>
            <person name="Krause L."/>
        </authorList>
    </citation>
    <scope>NUCLEOTIDE SEQUENCE [LARGE SCALE GENOMIC DNA]</scope>
    <source>
        <strain evidence="6 7">TAN1997</strain>
    </source>
</reference>
<dbReference type="SUPFAM" id="SSF47459">
    <property type="entry name" value="HLH, helix-loop-helix DNA-binding domain"/>
    <property type="match status" value="1"/>
</dbReference>
<keyword evidence="3" id="KW-0539">Nucleus</keyword>
<evidence type="ECO:0000256" key="3">
    <source>
        <dbReference type="ARBA" id="ARBA00023242"/>
    </source>
</evidence>
<keyword evidence="2" id="KW-0238">DNA-binding</keyword>
<comment type="subcellular location">
    <subcellularLocation>
        <location evidence="1">Nucleus</location>
    </subcellularLocation>
</comment>
<evidence type="ECO:0000313" key="7">
    <source>
        <dbReference type="Proteomes" id="UP000290809"/>
    </source>
</evidence>
<sequence>MIGEYDQSHHHLNSTFTNYSNNSSIIVDDIPTESCQLLNYPTQLINNNNNATAKNSTHFTSSINHHHIALTNEQVSFNVENNSEYSHNILDSQTNHYGLSSSTNSPYGNLSNQYSTNSHYTTNQPHYPIVTLNNNNNNSDNPFRCANSFIPLVNSNHHLPSISSSLSPTSTTTTASVTAASSVTAETYQTNLCDQIEFSLNSQFLQPPTEEFITVLPNETELIKTSVLRHLDHYSQFVNQSPFQTLVHQLVTNTTNNSSKHNFDNISTSTIDDDLILCHKTILSNPHNNHEFLPPSMYHYQHVPEGELVKVERLNDADDNENDDNTYLRQHKQHQQRQQLLQPNEYNTYIRNSRQTTFNNLKSSYPENYVSNEQTIIPSSIIIPSITSDEFSLSTNWTPDKMNMYPDEISSMSQHQHRQSSKYLTSPSHFTSTPLSSEANFGNRQIDYLNNSIYNSPDLLQNTTPQRLLITEAKQHVSNISKSFDNNDNSSCSTNNNNIYCLPVSTQIATTPITTTSENSVSVFNQTQLLFDGSSSTSSAASRSSSSLGNASSDNNNNSGKRPHCLLNEFQTHLQSTINKNTCQKSELVSNPPASYITNNSFHITSPSHNTSIEKTDKYTNPDSNKSSIDTEQIISEKTKNDRRKQTELPTTNPTVTSLKRTKSMMHSDSTTMPLKPERPSIQQQATSSLRKRGRYSRMKQAEMSIDKHHLINTAINELQTSQSTMKTVVMKSNICDDTTYSNRTIILPYDDTINNNSLVYIMLCKSNTITSATQRIVYKRYIYILYRKRERDRENERKQYFDICESKEEHVIAPGSHGQCLLWACKACKKKTMQVDRRKAATMRERRRLRKVNEAFETLKKRTCANPNQRMPKVEILRNAIDYIENLEDMLQQNGVIPMGMTPLTSALNVATTSQNDINKSSAINRITQCNSSATTSASSLNNYHHSNTSIKQPKTTINNKYGKEQNETSSSVTNQPHLSNNNRCLLTYTCSQDSPNLSNFRCDFNLENGNRHDSTDSLTDLSLGSLPTECRPEDQLNTMHNSICSLIPTTKDSKLIDFNSNYSQTTTWNMCTPYETLDSLKTGDQAQPILVSDNRTTLQCNKSIGIPLAGH</sequence>
<dbReference type="AlphaFoldDB" id="A0A430QAQ7"/>
<dbReference type="Gene3D" id="4.10.280.10">
    <property type="entry name" value="Helix-loop-helix DNA-binding domain"/>
    <property type="match status" value="1"/>
</dbReference>
<accession>A0A430QAQ7</accession>
<dbReference type="PROSITE" id="PS50888">
    <property type="entry name" value="BHLH"/>
    <property type="match status" value="1"/>
</dbReference>
<dbReference type="Pfam" id="PF01586">
    <property type="entry name" value="Basic"/>
    <property type="match status" value="1"/>
</dbReference>
<dbReference type="GO" id="GO:0000978">
    <property type="term" value="F:RNA polymerase II cis-regulatory region sequence-specific DNA binding"/>
    <property type="evidence" value="ECO:0007669"/>
    <property type="project" value="TreeGrafter"/>
</dbReference>